<dbReference type="EMBL" id="QEKO01000001">
    <property type="protein sequence ID" value="PVY68616.1"/>
    <property type="molecule type" value="Genomic_DNA"/>
</dbReference>
<dbReference type="PANTHER" id="PTHR35458">
    <property type="entry name" value="SLR0755 PROTEIN"/>
    <property type="match status" value="1"/>
</dbReference>
<dbReference type="CDD" id="cd18722">
    <property type="entry name" value="PIN_NicB-like"/>
    <property type="match status" value="1"/>
</dbReference>
<dbReference type="PANTHER" id="PTHR35458:SF8">
    <property type="entry name" value="SLR0650 PROTEIN"/>
    <property type="match status" value="1"/>
</dbReference>
<organism evidence="2 3">
    <name type="scientific">Pusillimonas noertemannii</name>
    <dbReference type="NCBI Taxonomy" id="305977"/>
    <lineage>
        <taxon>Bacteria</taxon>
        <taxon>Pseudomonadati</taxon>
        <taxon>Pseudomonadota</taxon>
        <taxon>Betaproteobacteria</taxon>
        <taxon>Burkholderiales</taxon>
        <taxon>Alcaligenaceae</taxon>
        <taxon>Pusillimonas</taxon>
    </lineage>
</organism>
<comment type="caution">
    <text evidence="2">The sequence shown here is derived from an EMBL/GenBank/DDBJ whole genome shotgun (WGS) entry which is preliminary data.</text>
</comment>
<evidence type="ECO:0000259" key="1">
    <source>
        <dbReference type="Pfam" id="PF01936"/>
    </source>
</evidence>
<keyword evidence="3" id="KW-1185">Reference proteome</keyword>
<proteinExistence type="predicted"/>
<dbReference type="InterPro" id="IPR047140">
    <property type="entry name" value="LabA"/>
</dbReference>
<dbReference type="AlphaFoldDB" id="A0A2U1CRU8"/>
<dbReference type="RefSeq" id="WP_218940598.1">
    <property type="nucleotide sequence ID" value="NZ_JACCEX010000001.1"/>
</dbReference>
<dbReference type="InterPro" id="IPR021139">
    <property type="entry name" value="NYN"/>
</dbReference>
<feature type="domain" description="NYN" evidence="1">
    <location>
        <begin position="3"/>
        <end position="178"/>
    </location>
</feature>
<dbReference type="Proteomes" id="UP000246145">
    <property type="component" value="Unassembled WGS sequence"/>
</dbReference>
<evidence type="ECO:0000313" key="3">
    <source>
        <dbReference type="Proteomes" id="UP000246145"/>
    </source>
</evidence>
<reference evidence="2 3" key="1">
    <citation type="submission" date="2018-04" db="EMBL/GenBank/DDBJ databases">
        <title>Genomic Encyclopedia of Type Strains, Phase IV (KMG-IV): sequencing the most valuable type-strain genomes for metagenomic binning, comparative biology and taxonomic classification.</title>
        <authorList>
            <person name="Goeker M."/>
        </authorList>
    </citation>
    <scope>NUCLEOTIDE SEQUENCE [LARGE SCALE GENOMIC DNA]</scope>
    <source>
        <strain evidence="2 3">DSM 10065</strain>
    </source>
</reference>
<dbReference type="Pfam" id="PF01936">
    <property type="entry name" value="NYN"/>
    <property type="match status" value="1"/>
</dbReference>
<name>A0A2U1CRU8_9BURK</name>
<protein>
    <submittedName>
        <fullName evidence="2">NYN domain-containing protein</fullName>
    </submittedName>
</protein>
<gene>
    <name evidence="2" type="ORF">C7440_1027</name>
</gene>
<dbReference type="GO" id="GO:0004540">
    <property type="term" value="F:RNA nuclease activity"/>
    <property type="evidence" value="ECO:0007669"/>
    <property type="project" value="InterPro"/>
</dbReference>
<sequence length="211" mass="24077">MRRTAVYVDGFNLYYSTLKGTKYKWLDLKELCQRVLRPENDIVCIKYFTADVSPKPSDPDMHIRQQIFFRALRAQIRELEIIKGQFSSHVVTKKLHPPINGQRHATVLETKEKGSDVNLAVHLINDAWLDRFDCAIVISGDSDLAESMRLVKTHHPKKIIGLLTSKRGTSKEMVKCADFTRYISTSALANSQMPDIVIPNLGNPIRKPADW</sequence>
<dbReference type="Gene3D" id="3.40.50.1010">
    <property type="entry name" value="5'-nuclease"/>
    <property type="match status" value="1"/>
</dbReference>
<accession>A0A2U1CRU8</accession>
<evidence type="ECO:0000313" key="2">
    <source>
        <dbReference type="EMBL" id="PVY68616.1"/>
    </source>
</evidence>